<dbReference type="Pfam" id="PF07748">
    <property type="entry name" value="Glyco_hydro_38C"/>
    <property type="match status" value="1"/>
</dbReference>
<evidence type="ECO:0000256" key="8">
    <source>
        <dbReference type="ARBA" id="ARBA00022833"/>
    </source>
</evidence>
<evidence type="ECO:0000256" key="11">
    <source>
        <dbReference type="ARBA" id="ARBA00023180"/>
    </source>
</evidence>
<evidence type="ECO:0000259" key="17">
    <source>
        <dbReference type="PROSITE" id="PS50960"/>
    </source>
</evidence>
<evidence type="ECO:0000256" key="4">
    <source>
        <dbReference type="ARBA" id="ARBA00009792"/>
    </source>
</evidence>
<evidence type="ECO:0000256" key="3">
    <source>
        <dbReference type="ARBA" id="ARBA00004123"/>
    </source>
</evidence>
<dbReference type="InterPro" id="IPR048534">
    <property type="entry name" value="Man2a1-like_dom"/>
</dbReference>
<dbReference type="Gene3D" id="1.10.10.60">
    <property type="entry name" value="Homeodomain-like"/>
    <property type="match status" value="1"/>
</dbReference>
<feature type="domain" description="HTH psq-type" evidence="17">
    <location>
        <begin position="1318"/>
        <end position="1370"/>
    </location>
</feature>
<dbReference type="GO" id="GO:0003677">
    <property type="term" value="F:DNA binding"/>
    <property type="evidence" value="ECO:0007669"/>
    <property type="project" value="UniProtKB-UniRule"/>
</dbReference>
<dbReference type="OrthoDB" id="2016903at2759"/>
<dbReference type="SUPFAM" id="SSF46689">
    <property type="entry name" value="Homeodomain-like"/>
    <property type="match status" value="1"/>
</dbReference>
<feature type="compositionally biased region" description="Low complexity" evidence="15">
    <location>
        <begin position="1421"/>
        <end position="1430"/>
    </location>
</feature>
<dbReference type="InterPro" id="IPR011682">
    <property type="entry name" value="Glyco_hydro_38_C"/>
</dbReference>
<dbReference type="PANTHER" id="PTHR11607">
    <property type="entry name" value="ALPHA-MANNOSIDASE"/>
    <property type="match status" value="1"/>
</dbReference>
<feature type="compositionally biased region" description="Acidic residues" evidence="15">
    <location>
        <begin position="1431"/>
        <end position="1466"/>
    </location>
</feature>
<dbReference type="SMART" id="SM00872">
    <property type="entry name" value="Alpha-mann_mid"/>
    <property type="match status" value="1"/>
</dbReference>
<protein>
    <recommendedName>
        <fullName evidence="5">alpha-mannosidase</fullName>
        <ecNumber evidence="5">3.2.1.24</ecNumber>
    </recommendedName>
</protein>
<dbReference type="GO" id="GO:0030246">
    <property type="term" value="F:carbohydrate binding"/>
    <property type="evidence" value="ECO:0007669"/>
    <property type="project" value="InterPro"/>
</dbReference>
<keyword evidence="19" id="KW-1185">Reference proteome</keyword>
<dbReference type="InterPro" id="IPR013780">
    <property type="entry name" value="Glyco_hydro_b"/>
</dbReference>
<dbReference type="InterPro" id="IPR009057">
    <property type="entry name" value="Homeodomain-like_sf"/>
</dbReference>
<dbReference type="Pfam" id="PF09261">
    <property type="entry name" value="Alpha-mann_mid"/>
    <property type="match status" value="1"/>
</dbReference>
<evidence type="ECO:0000256" key="13">
    <source>
        <dbReference type="ARBA" id="ARBA00023295"/>
    </source>
</evidence>
<accession>A0A815KK30</accession>
<comment type="subcellular location">
    <subcellularLocation>
        <location evidence="3 14">Nucleus</location>
    </subcellularLocation>
</comment>
<dbReference type="Proteomes" id="UP000663832">
    <property type="component" value="Unassembled WGS sequence"/>
</dbReference>
<dbReference type="SUPFAM" id="SSF74650">
    <property type="entry name" value="Galactose mutarotase-like"/>
    <property type="match status" value="1"/>
</dbReference>
<keyword evidence="13" id="KW-0326">Glycosidase</keyword>
<keyword evidence="6" id="KW-0479">Metal-binding</keyword>
<evidence type="ECO:0000256" key="5">
    <source>
        <dbReference type="ARBA" id="ARBA00012752"/>
    </source>
</evidence>
<dbReference type="EC" id="3.2.1.24" evidence="5"/>
<feature type="region of interest" description="Disordered" evidence="15">
    <location>
        <begin position="1235"/>
        <end position="1293"/>
    </location>
</feature>
<evidence type="ECO:0000313" key="18">
    <source>
        <dbReference type="EMBL" id="CAF1392130.1"/>
    </source>
</evidence>
<dbReference type="PROSITE" id="PS50960">
    <property type="entry name" value="HTH_PSQ"/>
    <property type="match status" value="1"/>
</dbReference>
<dbReference type="FunFam" id="1.20.1270.50:FF:000003">
    <property type="entry name" value="Alpha-mannosidase"/>
    <property type="match status" value="1"/>
</dbReference>
<evidence type="ECO:0000256" key="16">
    <source>
        <dbReference type="SAM" id="SignalP"/>
    </source>
</evidence>
<dbReference type="Pfam" id="PF05225">
    <property type="entry name" value="HTH_psq"/>
    <property type="match status" value="1"/>
</dbReference>
<evidence type="ECO:0000256" key="7">
    <source>
        <dbReference type="ARBA" id="ARBA00022801"/>
    </source>
</evidence>
<keyword evidence="12 14" id="KW-0539">Nucleus</keyword>
<dbReference type="Gene3D" id="2.60.40.1360">
    <property type="match status" value="1"/>
</dbReference>
<keyword evidence="16" id="KW-0732">Signal</keyword>
<dbReference type="GO" id="GO:0004559">
    <property type="term" value="F:alpha-mannosidase activity"/>
    <property type="evidence" value="ECO:0007669"/>
    <property type="project" value="UniProtKB-EC"/>
</dbReference>
<dbReference type="GO" id="GO:0005764">
    <property type="term" value="C:lysosome"/>
    <property type="evidence" value="ECO:0007669"/>
    <property type="project" value="TreeGrafter"/>
</dbReference>
<keyword evidence="7" id="KW-0378">Hydrolase</keyword>
<dbReference type="InterPro" id="IPR007889">
    <property type="entry name" value="HTH_Psq"/>
</dbReference>
<keyword evidence="8" id="KW-0862">Zinc</keyword>
<dbReference type="SUPFAM" id="SSF88688">
    <property type="entry name" value="Families 57/38 glycoside transferase middle domain"/>
    <property type="match status" value="1"/>
</dbReference>
<dbReference type="InterPro" id="IPR011330">
    <property type="entry name" value="Glyco_hydro/deAcase_b/a-brl"/>
</dbReference>
<dbReference type="Gene3D" id="2.70.98.30">
    <property type="entry name" value="Golgi alpha-mannosidase II, domain 4"/>
    <property type="match status" value="1"/>
</dbReference>
<evidence type="ECO:0000256" key="9">
    <source>
        <dbReference type="ARBA" id="ARBA00023125"/>
    </source>
</evidence>
<dbReference type="GO" id="GO:0046872">
    <property type="term" value="F:metal ion binding"/>
    <property type="evidence" value="ECO:0007669"/>
    <property type="project" value="UniProtKB-KW"/>
</dbReference>
<dbReference type="PANTHER" id="PTHR11607:SF3">
    <property type="entry name" value="LYSOSOMAL ALPHA-MANNOSIDASE"/>
    <property type="match status" value="1"/>
</dbReference>
<keyword evidence="10" id="KW-1015">Disulfide bond</keyword>
<comment type="similarity">
    <text evidence="4">Belongs to the glycosyl hydrolase 38 family.</text>
</comment>
<feature type="signal peptide" evidence="16">
    <location>
        <begin position="1"/>
        <end position="18"/>
    </location>
</feature>
<evidence type="ECO:0000256" key="1">
    <source>
        <dbReference type="ARBA" id="ARBA00000365"/>
    </source>
</evidence>
<evidence type="ECO:0000256" key="14">
    <source>
        <dbReference type="PROSITE-ProRule" id="PRU00320"/>
    </source>
</evidence>
<dbReference type="CDD" id="cd10810">
    <property type="entry name" value="GH38N_AMII_LAM_like"/>
    <property type="match status" value="1"/>
</dbReference>
<feature type="compositionally biased region" description="Low complexity" evidence="15">
    <location>
        <begin position="1372"/>
        <end position="1398"/>
    </location>
</feature>
<evidence type="ECO:0000256" key="2">
    <source>
        <dbReference type="ARBA" id="ARBA00001947"/>
    </source>
</evidence>
<dbReference type="InterPro" id="IPR011013">
    <property type="entry name" value="Gal_mutarotase_sf_dom"/>
</dbReference>
<dbReference type="FunFam" id="3.20.110.10:FF:000001">
    <property type="entry name" value="Alpha-mannosidase"/>
    <property type="match status" value="1"/>
</dbReference>
<dbReference type="FunFam" id="2.70.98.30:FF:000003">
    <property type="entry name" value="Alpha-mannosidase"/>
    <property type="match status" value="1"/>
</dbReference>
<feature type="DNA-binding region" description="H-T-H motif" evidence="14">
    <location>
        <begin position="1346"/>
        <end position="1366"/>
    </location>
</feature>
<dbReference type="Pfam" id="PF01074">
    <property type="entry name" value="Glyco_hydro_38N"/>
    <property type="match status" value="1"/>
</dbReference>
<dbReference type="InterPro" id="IPR037094">
    <property type="entry name" value="Glyco_hydro_38_cen_sf"/>
</dbReference>
<feature type="region of interest" description="Disordered" evidence="15">
    <location>
        <begin position="1370"/>
        <end position="1466"/>
    </location>
</feature>
<comment type="cofactor">
    <cofactor evidence="2">
        <name>Zn(2+)</name>
        <dbReference type="ChEBI" id="CHEBI:29105"/>
    </cofactor>
</comment>
<evidence type="ECO:0000256" key="15">
    <source>
        <dbReference type="SAM" id="MobiDB-lite"/>
    </source>
</evidence>
<feature type="chain" id="PRO_5032570981" description="alpha-mannosidase" evidence="16">
    <location>
        <begin position="19"/>
        <end position="1466"/>
    </location>
</feature>
<dbReference type="Gene3D" id="2.60.40.1180">
    <property type="entry name" value="Golgi alpha-mannosidase II"/>
    <property type="match status" value="1"/>
</dbReference>
<dbReference type="Gene3D" id="3.20.110.10">
    <property type="entry name" value="Glycoside hydrolase 38, N terminal domain"/>
    <property type="match status" value="1"/>
</dbReference>
<dbReference type="GO" id="GO:0006013">
    <property type="term" value="P:mannose metabolic process"/>
    <property type="evidence" value="ECO:0007669"/>
    <property type="project" value="InterPro"/>
</dbReference>
<keyword evidence="9 14" id="KW-0238">DNA-binding</keyword>
<keyword evidence="11" id="KW-0325">Glycoprotein</keyword>
<comment type="caution">
    <text evidence="18">The sequence shown here is derived from an EMBL/GenBank/DDBJ whole genome shotgun (WGS) entry which is preliminary data.</text>
</comment>
<proteinExistence type="inferred from homology"/>
<dbReference type="FunFam" id="1.10.10.60:FF:000019">
    <property type="entry name" value="Ligand-dependent corepressor isoform 1"/>
    <property type="match status" value="1"/>
</dbReference>
<reference evidence="18" key="1">
    <citation type="submission" date="2021-02" db="EMBL/GenBank/DDBJ databases">
        <authorList>
            <person name="Nowell W R."/>
        </authorList>
    </citation>
    <scope>NUCLEOTIDE SEQUENCE</scope>
</reference>
<dbReference type="InterPro" id="IPR028995">
    <property type="entry name" value="Glyco_hydro_57/38_cen_sf"/>
</dbReference>
<evidence type="ECO:0000256" key="6">
    <source>
        <dbReference type="ARBA" id="ARBA00022723"/>
    </source>
</evidence>
<dbReference type="InterPro" id="IPR050843">
    <property type="entry name" value="Glycosyl_Hydrlase_38"/>
</dbReference>
<name>A0A815KK30_9BILA</name>
<dbReference type="SUPFAM" id="SSF88713">
    <property type="entry name" value="Glycoside hydrolase/deacetylase"/>
    <property type="match status" value="1"/>
</dbReference>
<sequence>MYSLSFAFLFILISVCNTVPTKSSNGCGYDACNLGDPNKLNVHIVPHTHDDVGWLKTVDQYYYGARNNIQHAGVQYILDSVMHSLEENPDRRFMYVEIAFFWRWWNEQTDEMRNKVKQFVNEGRLEFISGGWCMNDEASTHYNSIIDQFSLGAEFLRDQFGECARPKIGWQIDPFGHSREHASILAQMGFDGLFFGRADYEDITQRSKTKNMELIWKASANLDRQSWLLTGVLPNGYSAPGSFCFDLFCDDQPIMDDPHLHDYNVPERVKAFLDAAHNEANQYSTNHIIMTMGSDFQYESANQWFKNMDKLMKYVNAQQTNGSNVNVFYSTPSCYLYALNKANHSWTSKTDDFFPYAHHPHGFWTGYFTSRAALKGYERRSNNVLQVTRQLNAFAKTNLRNSTFPLSEAMGLVQHHDAVSGTEKQEVAFDYAQRLADGIDSAVDVINRAYSKLLPLDEKIPPKAPQFLCQLTNISECLPIEGKNQFTLTLWNPTVHTISQHIHVPVTKKYSIRDSTGHVISADFIPISEPTKNIPGRKSFATNQLVFKVILPALGFNTYYFELKTGNEDISITQNEECILQNEYLRVEFDDQGNLLKIKNLKKNIVVPFTSQGFYWYSSFPGNNSQSEFQASGAYIFRPISSDPQPVSDKRTITCIKGEIVQKAVIVFNKWTSQEISLYDDSKGVEVEWTVGPIPICDKVGKEIILRYDTDIENQGKFYTDSNGREVLERIRDYRPTWNYTKVEDVSGNYYPVNSRIWIKEPNRQFTVLTDRSEGGSSIHDGSIELMLHRRTLYDDALGVGEPINETAYDQGLVVRGKHFLIIESPSSSALYHRVASQRLYMRPLATYSLPQLSYADYSETYRQTWSALVKDLPLNIHLLTFEQLDTNQYLVRIEHYFELNEDTTYSNSVTFDLQKLFQTHGIINGIVELTLAGNMPVNDMNRLEWTTIDKESSKMDKPSLETISKNHFEFDVNLFNQTDDEQIPNDFNPEQGCLFCINRQEYLGSKKINNRINEHHHSIKEAIVNDDENAPLDLSLKSTTNNSPLITSNNRTNVKHRPLFDIKSDIPPMYGQEEFDRFMSDMIASQLDFSSHPYLNMNLFPTSPTIPVHHTQSYKKKNSSSSSQDTRIAQLAKQMAYERMLQEIDYQRHPSITKKSKTSTNSSSSILTESIHVNHILNDVMMRILHEMYEKQQQQQQIAASIPPPRASRKGELLFVKKQNVNNDEQYNANLFNHFINNNNNTNNNKKQNKHNNKVNPSSSSSSSTSSASLTSSSSIHKKNKHKSKLNQSTNYIPKGRSAEILNNAKVVIGTDGKQIRPKRGQYRRYESEQLAKAVAAVLSNEMSVHKAGSYFGVPHSTLEYKVKERNIKASSSTTKNKNESTSSMSSINNKDNNSISHGENDDEDDDKSSKGLVGFLPESNSSTNNNLNEIDDENISNDGDDDDDNDDDDGGGGDDDDDLEESIN</sequence>
<gene>
    <name evidence="18" type="ORF">QVE165_LOCUS36272</name>
</gene>
<evidence type="ECO:0000256" key="10">
    <source>
        <dbReference type="ARBA" id="ARBA00023157"/>
    </source>
</evidence>
<dbReference type="InterPro" id="IPR015341">
    <property type="entry name" value="Glyco_hydro_38_cen"/>
</dbReference>
<feature type="compositionally biased region" description="Low complexity" evidence="15">
    <location>
        <begin position="1235"/>
        <end position="1247"/>
    </location>
</feature>
<dbReference type="InterPro" id="IPR000602">
    <property type="entry name" value="Glyco_hydro_38_N"/>
</dbReference>
<feature type="compositionally biased region" description="Low complexity" evidence="15">
    <location>
        <begin position="1255"/>
        <end position="1276"/>
    </location>
</feature>
<feature type="compositionally biased region" description="Basic residues" evidence="15">
    <location>
        <begin position="1277"/>
        <end position="1286"/>
    </location>
</feature>
<evidence type="ECO:0000256" key="12">
    <source>
        <dbReference type="ARBA" id="ARBA00023242"/>
    </source>
</evidence>
<dbReference type="EMBL" id="CAJNOM010000362">
    <property type="protein sequence ID" value="CAF1392130.1"/>
    <property type="molecule type" value="Genomic_DNA"/>
</dbReference>
<dbReference type="InterPro" id="IPR027291">
    <property type="entry name" value="Glyco_hydro_38_N_sf"/>
</dbReference>
<dbReference type="Gene3D" id="1.20.1270.50">
    <property type="entry name" value="Glycoside hydrolase family 38, central domain"/>
    <property type="match status" value="2"/>
</dbReference>
<dbReference type="Pfam" id="PF21260">
    <property type="entry name" value="Laman-like_dom"/>
    <property type="match status" value="1"/>
</dbReference>
<organism evidence="18 19">
    <name type="scientific">Adineta steineri</name>
    <dbReference type="NCBI Taxonomy" id="433720"/>
    <lineage>
        <taxon>Eukaryota</taxon>
        <taxon>Metazoa</taxon>
        <taxon>Spiralia</taxon>
        <taxon>Gnathifera</taxon>
        <taxon>Rotifera</taxon>
        <taxon>Eurotatoria</taxon>
        <taxon>Bdelloidea</taxon>
        <taxon>Adinetida</taxon>
        <taxon>Adinetidae</taxon>
        <taxon>Adineta</taxon>
    </lineage>
</organism>
<evidence type="ECO:0000313" key="19">
    <source>
        <dbReference type="Proteomes" id="UP000663832"/>
    </source>
</evidence>
<dbReference type="GO" id="GO:0005634">
    <property type="term" value="C:nucleus"/>
    <property type="evidence" value="ECO:0007669"/>
    <property type="project" value="UniProtKB-SubCell"/>
</dbReference>
<dbReference type="FunFam" id="1.20.1270.50:FF:000002">
    <property type="entry name" value="Alpha-mannosidase"/>
    <property type="match status" value="1"/>
</dbReference>
<comment type="catalytic activity">
    <reaction evidence="1">
        <text>Hydrolysis of terminal, non-reducing alpha-D-mannose residues in alpha-D-mannosides.</text>
        <dbReference type="EC" id="3.2.1.24"/>
    </reaction>
</comment>